<dbReference type="GO" id="GO:0005576">
    <property type="term" value="C:extracellular region"/>
    <property type="evidence" value="ECO:0007669"/>
    <property type="project" value="TreeGrafter"/>
</dbReference>
<dbReference type="InterPro" id="IPR036058">
    <property type="entry name" value="Kazal_dom_sf"/>
</dbReference>
<dbReference type="Pfam" id="PF09458">
    <property type="entry name" value="H_lectin"/>
    <property type="match status" value="1"/>
</dbReference>
<dbReference type="PANTHER" id="PTHR10913:SF45">
    <property type="entry name" value="FOLLISTATIN, ISOFORM A-RELATED"/>
    <property type="match status" value="1"/>
</dbReference>
<keyword evidence="11" id="KW-1185">Reference proteome</keyword>
<dbReference type="InterPro" id="IPR050653">
    <property type="entry name" value="Prot_Inhib_GrowthFact_Antg"/>
</dbReference>
<dbReference type="Gene3D" id="2.60.40.2080">
    <property type="match status" value="2"/>
</dbReference>
<dbReference type="Pfam" id="PF07648">
    <property type="entry name" value="Kazal_2"/>
    <property type="match status" value="1"/>
</dbReference>
<feature type="domain" description="EGF-like" evidence="8">
    <location>
        <begin position="434"/>
        <end position="472"/>
    </location>
</feature>
<dbReference type="InterPro" id="IPR018097">
    <property type="entry name" value="EGF_Ca-bd_CS"/>
</dbReference>
<comment type="caution">
    <text evidence="7">Lacks conserved residue(s) required for the propagation of feature annotation.</text>
</comment>
<dbReference type="InterPro" id="IPR019019">
    <property type="entry name" value="H-type_lectin_domain"/>
</dbReference>
<keyword evidence="5" id="KW-0722">Serine protease inhibitor</keyword>
<dbReference type="SUPFAM" id="SSF141086">
    <property type="entry name" value="Agglutinin HPA-like"/>
    <property type="match status" value="2"/>
</dbReference>
<evidence type="ECO:0000256" key="5">
    <source>
        <dbReference type="ARBA" id="ARBA00022900"/>
    </source>
</evidence>
<gene>
    <name evidence="10" type="ORF">OS493_035549</name>
</gene>
<dbReference type="SMART" id="SM00280">
    <property type="entry name" value="KAZAL"/>
    <property type="match status" value="1"/>
</dbReference>
<feature type="non-terminal residue" evidence="10">
    <location>
        <position position="474"/>
    </location>
</feature>
<keyword evidence="6" id="KW-1015">Disulfide bond</keyword>
<dbReference type="SMART" id="SM00181">
    <property type="entry name" value="EGF"/>
    <property type="match status" value="1"/>
</dbReference>
<dbReference type="GO" id="GO:0005509">
    <property type="term" value="F:calcium ion binding"/>
    <property type="evidence" value="ECO:0007669"/>
    <property type="project" value="InterPro"/>
</dbReference>
<dbReference type="GO" id="GO:0030154">
    <property type="term" value="P:cell differentiation"/>
    <property type="evidence" value="ECO:0007669"/>
    <property type="project" value="TreeGrafter"/>
</dbReference>
<sequence length="474" mass="52291">MASQICTIPESVSAKLIDSRELEKSELLRRSSSLNLKRKYCSVMMSSNQFTQSSEMPVEKGSDLCAMPVEHLLTPRQGVQRGKLDIQQVRDNGFHCQSVSFNSSFNSGTPVRVFASINHGNESSTVHDTAFIWVEDVTTSHFKACLVQGGQGAGGNTTIDWFAFQGSQSGVYHGGASFSLFTTGTQCNRVAFPQAFSAVPKVQVTVQHGTVEQKQDAMSVWIANVSTSQFEVCLHESRTFDGPHSKLMVNWMAYEHYSMAWEAKESSEIVFSEKEIPTADNNHALCKNVSFRNPFYAPPVVLTTVINGGSNNANKACPVKGPLSSWLEEVTNSHFRLCIRDNAGYDGQRGNVIVDYLVIGDLDPCTNASCKYYSHCVASSPDQFTCVCENSCPSYEEQLCASNGRTFNNLCLLKQEICRTHGNYTKYHPGSCTDYNECKDFSYDCPVNATCVNSDGSYSCRCPVGYRLDGKNCT</sequence>
<comment type="caution">
    <text evidence="10">The sequence shown here is derived from an EMBL/GenBank/DDBJ whole genome shotgun (WGS) entry which is preliminary data.</text>
</comment>
<dbReference type="PROSITE" id="PS50026">
    <property type="entry name" value="EGF_3"/>
    <property type="match status" value="2"/>
</dbReference>
<dbReference type="PROSITE" id="PS51465">
    <property type="entry name" value="KAZAL_2"/>
    <property type="match status" value="1"/>
</dbReference>
<evidence type="ECO:0000259" key="9">
    <source>
        <dbReference type="PROSITE" id="PS51465"/>
    </source>
</evidence>
<dbReference type="InterPro" id="IPR002350">
    <property type="entry name" value="Kazal_dom"/>
</dbReference>
<dbReference type="AlphaFoldDB" id="A0A9W9Y7J3"/>
<dbReference type="GO" id="GO:0030246">
    <property type="term" value="F:carbohydrate binding"/>
    <property type="evidence" value="ECO:0007669"/>
    <property type="project" value="InterPro"/>
</dbReference>
<dbReference type="Pfam" id="PF07645">
    <property type="entry name" value="EGF_CA"/>
    <property type="match status" value="1"/>
</dbReference>
<dbReference type="Proteomes" id="UP001163046">
    <property type="component" value="Unassembled WGS sequence"/>
</dbReference>
<reference evidence="10" key="1">
    <citation type="submission" date="2023-01" db="EMBL/GenBank/DDBJ databases">
        <title>Genome assembly of the deep-sea coral Lophelia pertusa.</title>
        <authorList>
            <person name="Herrera S."/>
            <person name="Cordes E."/>
        </authorList>
    </citation>
    <scope>NUCLEOTIDE SEQUENCE</scope>
    <source>
        <strain evidence="10">USNM1676648</strain>
        <tissue evidence="10">Polyp</tissue>
    </source>
</reference>
<dbReference type="PROSITE" id="PS00010">
    <property type="entry name" value="ASX_HYDROXYL"/>
    <property type="match status" value="1"/>
</dbReference>
<keyword evidence="3" id="KW-0732">Signal</keyword>
<protein>
    <submittedName>
        <fullName evidence="10">Uncharacterized protein</fullName>
    </submittedName>
</protein>
<keyword evidence="2" id="KW-0646">Protease inhibitor</keyword>
<organism evidence="10 11">
    <name type="scientific">Desmophyllum pertusum</name>
    <dbReference type="NCBI Taxonomy" id="174260"/>
    <lineage>
        <taxon>Eukaryota</taxon>
        <taxon>Metazoa</taxon>
        <taxon>Cnidaria</taxon>
        <taxon>Anthozoa</taxon>
        <taxon>Hexacorallia</taxon>
        <taxon>Scleractinia</taxon>
        <taxon>Caryophylliina</taxon>
        <taxon>Caryophylliidae</taxon>
        <taxon>Desmophyllum</taxon>
    </lineage>
</organism>
<dbReference type="InterPro" id="IPR037221">
    <property type="entry name" value="H-type_lectin_dom_sf"/>
</dbReference>
<evidence type="ECO:0000256" key="3">
    <source>
        <dbReference type="ARBA" id="ARBA00022729"/>
    </source>
</evidence>
<dbReference type="Gene3D" id="3.30.60.30">
    <property type="match status" value="1"/>
</dbReference>
<dbReference type="Gene3D" id="2.10.25.10">
    <property type="entry name" value="Laminin"/>
    <property type="match status" value="1"/>
</dbReference>
<dbReference type="CDD" id="cd00104">
    <property type="entry name" value="KAZAL_FS"/>
    <property type="match status" value="1"/>
</dbReference>
<evidence type="ECO:0000313" key="10">
    <source>
        <dbReference type="EMBL" id="KAJ7321154.1"/>
    </source>
</evidence>
<dbReference type="OrthoDB" id="126772at2759"/>
<dbReference type="FunFam" id="2.10.25.10:FF:000038">
    <property type="entry name" value="Fibrillin 2"/>
    <property type="match status" value="1"/>
</dbReference>
<evidence type="ECO:0000313" key="11">
    <source>
        <dbReference type="Proteomes" id="UP001163046"/>
    </source>
</evidence>
<dbReference type="SUPFAM" id="SSF57196">
    <property type="entry name" value="EGF/Laminin"/>
    <property type="match status" value="1"/>
</dbReference>
<evidence type="ECO:0000256" key="2">
    <source>
        <dbReference type="ARBA" id="ARBA00022690"/>
    </source>
</evidence>
<dbReference type="SUPFAM" id="SSF100895">
    <property type="entry name" value="Kazal-type serine protease inhibitors"/>
    <property type="match status" value="1"/>
</dbReference>
<dbReference type="InterPro" id="IPR000742">
    <property type="entry name" value="EGF"/>
</dbReference>
<dbReference type="InterPro" id="IPR049883">
    <property type="entry name" value="NOTCH1_EGF-like"/>
</dbReference>
<accession>A0A9W9Y7J3</accession>
<dbReference type="PANTHER" id="PTHR10913">
    <property type="entry name" value="FOLLISTATIN-RELATED"/>
    <property type="match status" value="1"/>
</dbReference>
<keyword evidence="1 7" id="KW-0245">EGF-like domain</keyword>
<evidence type="ECO:0000259" key="8">
    <source>
        <dbReference type="PROSITE" id="PS50026"/>
    </source>
</evidence>
<proteinExistence type="predicted"/>
<keyword evidence="4" id="KW-0677">Repeat</keyword>
<evidence type="ECO:0000256" key="6">
    <source>
        <dbReference type="ARBA" id="ARBA00023157"/>
    </source>
</evidence>
<dbReference type="GO" id="GO:0007155">
    <property type="term" value="P:cell adhesion"/>
    <property type="evidence" value="ECO:0007669"/>
    <property type="project" value="InterPro"/>
</dbReference>
<evidence type="ECO:0000256" key="7">
    <source>
        <dbReference type="PROSITE-ProRule" id="PRU00076"/>
    </source>
</evidence>
<evidence type="ECO:0000256" key="4">
    <source>
        <dbReference type="ARBA" id="ARBA00022737"/>
    </source>
</evidence>
<dbReference type="EMBL" id="MU827831">
    <property type="protein sequence ID" value="KAJ7321154.1"/>
    <property type="molecule type" value="Genomic_DNA"/>
</dbReference>
<dbReference type="CDD" id="cd00054">
    <property type="entry name" value="EGF_CA"/>
    <property type="match status" value="1"/>
</dbReference>
<feature type="domain" description="EGF-like" evidence="8">
    <location>
        <begin position="361"/>
        <end position="401"/>
    </location>
</feature>
<feature type="domain" description="Kazal-like" evidence="9">
    <location>
        <begin position="387"/>
        <end position="434"/>
    </location>
</feature>
<dbReference type="PROSITE" id="PS01187">
    <property type="entry name" value="EGF_CA"/>
    <property type="match status" value="1"/>
</dbReference>
<dbReference type="SMART" id="SM00179">
    <property type="entry name" value="EGF_CA"/>
    <property type="match status" value="1"/>
</dbReference>
<dbReference type="InterPro" id="IPR000152">
    <property type="entry name" value="EGF-type_Asp/Asn_hydroxyl_site"/>
</dbReference>
<dbReference type="InterPro" id="IPR001881">
    <property type="entry name" value="EGF-like_Ca-bd_dom"/>
</dbReference>
<name>A0A9W9Y7J3_9CNID</name>
<evidence type="ECO:0000256" key="1">
    <source>
        <dbReference type="ARBA" id="ARBA00022536"/>
    </source>
</evidence>